<dbReference type="PANTHER" id="PTHR21015:SF22">
    <property type="entry name" value="GLYCOSYLTRANSFERASE"/>
    <property type="match status" value="1"/>
</dbReference>
<keyword evidence="2" id="KW-0808">Transferase</keyword>
<dbReference type="AlphaFoldDB" id="A0A167YA74"/>
<accession>A0A167YA74</accession>
<dbReference type="GO" id="GO:0016757">
    <property type="term" value="F:glycosyltransferase activity"/>
    <property type="evidence" value="ECO:0007669"/>
    <property type="project" value="TreeGrafter"/>
</dbReference>
<organism evidence="2 3">
    <name type="scientific">Moelleriella libera RCEF 2490</name>
    <dbReference type="NCBI Taxonomy" id="1081109"/>
    <lineage>
        <taxon>Eukaryota</taxon>
        <taxon>Fungi</taxon>
        <taxon>Dikarya</taxon>
        <taxon>Ascomycota</taxon>
        <taxon>Pezizomycotina</taxon>
        <taxon>Sordariomycetes</taxon>
        <taxon>Hypocreomycetidae</taxon>
        <taxon>Hypocreales</taxon>
        <taxon>Clavicipitaceae</taxon>
        <taxon>Moelleriella</taxon>
    </lineage>
</organism>
<sequence>MSSQGANKPLLLFTSFPSEGHTNPVLAIAKYMVSHGYPVVYLAAHVHRDKICAMGAEFIAYDWTPMSPRLTSGPLPTSMVKRLSRASLQLVELFYDTLPGRFESLSAALEMLRRREPGRQIIVVEDILNMTTMPYRYGSALPAGFEERPATVGISSAAAMLQSQDTAPFYVGLPPDPTPAGRLRNSALHDLVFEGPMTSVVDAWNEALRICGCNVSPRGSPFSGWFNAYDVTMMLCSPSLEYPMSDLPSHVKFVGCLPRRGVDDNTAYPKWWSDVVQAAAPKKKKVVFVSQGTINHDVHQLIVPTLAALAGREDLLVVATMGDRDARVEAVPVLPPNARVANYIPYDAVLPYTDVFVSNAGYGAFTHAVMNGVPAVFAGTTEDKIEVAMRAEWAGFACNLGTQTPSQAQISEAVDMVFANDRFKARALQLKTENEHMDALARIEKHIVALTV</sequence>
<dbReference type="Proteomes" id="UP000078544">
    <property type="component" value="Unassembled WGS sequence"/>
</dbReference>
<protein>
    <submittedName>
        <fullName evidence="2">UDP-glucuronosyl/UDP-glucosyltransferase</fullName>
    </submittedName>
</protein>
<dbReference type="STRING" id="1081109.A0A167YA74"/>
<evidence type="ECO:0000313" key="3">
    <source>
        <dbReference type="Proteomes" id="UP000078544"/>
    </source>
</evidence>
<dbReference type="Gene3D" id="3.40.50.2000">
    <property type="entry name" value="Glycogen Phosphorylase B"/>
    <property type="match status" value="2"/>
</dbReference>
<dbReference type="EMBL" id="AZGY01000019">
    <property type="protein sequence ID" value="KZZ91055.1"/>
    <property type="molecule type" value="Genomic_DNA"/>
</dbReference>
<feature type="domain" description="Erythromycin biosynthesis protein CIII-like C-terminal" evidence="1">
    <location>
        <begin position="311"/>
        <end position="439"/>
    </location>
</feature>
<keyword evidence="3" id="KW-1185">Reference proteome</keyword>
<gene>
    <name evidence="2" type="ORF">AAL_06796</name>
</gene>
<evidence type="ECO:0000259" key="1">
    <source>
        <dbReference type="Pfam" id="PF06722"/>
    </source>
</evidence>
<name>A0A167YA74_9HYPO</name>
<evidence type="ECO:0000313" key="2">
    <source>
        <dbReference type="EMBL" id="KZZ91055.1"/>
    </source>
</evidence>
<dbReference type="InterPro" id="IPR010610">
    <property type="entry name" value="EryCIII-like_C"/>
</dbReference>
<proteinExistence type="predicted"/>
<dbReference type="PANTHER" id="PTHR21015">
    <property type="entry name" value="UDP-N-ACETYLGLUCOSAMINE--N-ACETYLMURAMYL-(PENTAPEPTIDE) PYROPHOSPHORYL-UNDECAPRENOL N-ACETYLGLUCOSAMINE TRANSFERASE 1"/>
    <property type="match status" value="1"/>
</dbReference>
<dbReference type="SUPFAM" id="SSF53756">
    <property type="entry name" value="UDP-Glycosyltransferase/glycogen phosphorylase"/>
    <property type="match status" value="1"/>
</dbReference>
<comment type="caution">
    <text evidence="2">The sequence shown here is derived from an EMBL/GenBank/DDBJ whole genome shotgun (WGS) entry which is preliminary data.</text>
</comment>
<dbReference type="OrthoDB" id="5835829at2759"/>
<reference evidence="2 3" key="1">
    <citation type="journal article" date="2016" name="Genome Biol. Evol.">
        <title>Divergent and convergent evolution of fungal pathogenicity.</title>
        <authorList>
            <person name="Shang Y."/>
            <person name="Xiao G."/>
            <person name="Zheng P."/>
            <person name="Cen K."/>
            <person name="Zhan S."/>
            <person name="Wang C."/>
        </authorList>
    </citation>
    <scope>NUCLEOTIDE SEQUENCE [LARGE SCALE GENOMIC DNA]</scope>
    <source>
        <strain evidence="2 3">RCEF 2490</strain>
    </source>
</reference>
<dbReference type="Pfam" id="PF06722">
    <property type="entry name" value="EryCIII-like_C"/>
    <property type="match status" value="1"/>
</dbReference>